<evidence type="ECO:0000313" key="3">
    <source>
        <dbReference type="EMBL" id="KAA1426436.1"/>
    </source>
</evidence>
<name>A0A5B1M1A0_9ACTN</name>
<dbReference type="PANTHER" id="PTHR39428">
    <property type="entry name" value="F420H(2)-DEPENDENT QUINONE REDUCTASE RV1261C"/>
    <property type="match status" value="1"/>
</dbReference>
<proteinExistence type="inferred from homology"/>
<keyword evidence="4" id="KW-1185">Reference proteome</keyword>
<dbReference type="Proteomes" id="UP000324351">
    <property type="component" value="Unassembled WGS sequence"/>
</dbReference>
<dbReference type="InterPro" id="IPR012349">
    <property type="entry name" value="Split_barrel_FMN-bd"/>
</dbReference>
<comment type="similarity">
    <text evidence="1">Belongs to the F420H(2)-dependent quinone reductase family.</text>
</comment>
<dbReference type="GO" id="GO:0005886">
    <property type="term" value="C:plasma membrane"/>
    <property type="evidence" value="ECO:0007669"/>
    <property type="project" value="TreeGrafter"/>
</dbReference>
<dbReference type="Gene3D" id="2.30.110.10">
    <property type="entry name" value="Electron Transport, Fmn-binding Protein, Chain A"/>
    <property type="match status" value="1"/>
</dbReference>
<dbReference type="AlphaFoldDB" id="A0A5B1M1A0"/>
<reference evidence="3 4" key="1">
    <citation type="submission" date="2019-09" db="EMBL/GenBank/DDBJ databases">
        <title>Nocardioides panacisoli sp. nov., isolated from the soil of a ginseng field.</title>
        <authorList>
            <person name="Cho C."/>
        </authorList>
    </citation>
    <scope>NUCLEOTIDE SEQUENCE [LARGE SCALE GENOMIC DNA]</scope>
    <source>
        <strain evidence="3 4">BN140041</strain>
    </source>
</reference>
<accession>A0A5B1M1A0</accession>
<protein>
    <submittedName>
        <fullName evidence="3">Nitroreductase family deazaflavin-dependent oxidoreductase</fullName>
    </submittedName>
</protein>
<dbReference type="Pfam" id="PF04075">
    <property type="entry name" value="F420H2_quin_red"/>
    <property type="match status" value="1"/>
</dbReference>
<dbReference type="PANTHER" id="PTHR39428:SF1">
    <property type="entry name" value="F420H(2)-DEPENDENT QUINONE REDUCTASE RV1261C"/>
    <property type="match status" value="1"/>
</dbReference>
<organism evidence="3 4">
    <name type="scientific">Nocardioides antri</name>
    <dbReference type="NCBI Taxonomy" id="2607659"/>
    <lineage>
        <taxon>Bacteria</taxon>
        <taxon>Bacillati</taxon>
        <taxon>Actinomycetota</taxon>
        <taxon>Actinomycetes</taxon>
        <taxon>Propionibacteriales</taxon>
        <taxon>Nocardioidaceae</taxon>
        <taxon>Nocardioides</taxon>
    </lineage>
</organism>
<dbReference type="NCBIfam" id="TIGR00026">
    <property type="entry name" value="hi_GC_TIGR00026"/>
    <property type="match status" value="1"/>
</dbReference>
<comment type="caution">
    <text evidence="3">The sequence shown here is derived from an EMBL/GenBank/DDBJ whole genome shotgun (WGS) entry which is preliminary data.</text>
</comment>
<gene>
    <name evidence="3" type="ORF">F0U47_13595</name>
</gene>
<dbReference type="RefSeq" id="WP_149751018.1">
    <property type="nucleotide sequence ID" value="NZ_VUJW01000008.1"/>
</dbReference>
<reference evidence="3 4" key="2">
    <citation type="submission" date="2019-09" db="EMBL/GenBank/DDBJ databases">
        <authorList>
            <person name="Jin C."/>
        </authorList>
    </citation>
    <scope>NUCLEOTIDE SEQUENCE [LARGE SCALE GENOMIC DNA]</scope>
    <source>
        <strain evidence="3 4">BN140041</strain>
    </source>
</reference>
<comment type="catalytic activity">
    <reaction evidence="2">
        <text>oxidized coenzyme F420-(gamma-L-Glu)(n) + a quinol + H(+) = reduced coenzyme F420-(gamma-L-Glu)(n) + a quinone</text>
        <dbReference type="Rhea" id="RHEA:39663"/>
        <dbReference type="Rhea" id="RHEA-COMP:12939"/>
        <dbReference type="Rhea" id="RHEA-COMP:14378"/>
        <dbReference type="ChEBI" id="CHEBI:15378"/>
        <dbReference type="ChEBI" id="CHEBI:24646"/>
        <dbReference type="ChEBI" id="CHEBI:132124"/>
        <dbReference type="ChEBI" id="CHEBI:133980"/>
        <dbReference type="ChEBI" id="CHEBI:139511"/>
    </reaction>
</comment>
<dbReference type="GO" id="GO:0070967">
    <property type="term" value="F:coenzyme F420 binding"/>
    <property type="evidence" value="ECO:0007669"/>
    <property type="project" value="TreeGrafter"/>
</dbReference>
<dbReference type="GO" id="GO:0016491">
    <property type="term" value="F:oxidoreductase activity"/>
    <property type="evidence" value="ECO:0007669"/>
    <property type="project" value="InterPro"/>
</dbReference>
<evidence type="ECO:0000256" key="2">
    <source>
        <dbReference type="ARBA" id="ARBA00049106"/>
    </source>
</evidence>
<evidence type="ECO:0000313" key="4">
    <source>
        <dbReference type="Proteomes" id="UP000324351"/>
    </source>
</evidence>
<sequence>MKLPSPPSQRDVFLKTLDVHQAIYEHSRGVLGHRLLMGMPTLLLRTTGRKTGLTRTTALVYAKDDRRYLVVGSNGGARRDPAWVLNLEADPAVEIQVGVRRMPSTATVARTDDPDYERMFALCNKANRGTFAKYRARTDRPLPIVILRPRTAG</sequence>
<dbReference type="InterPro" id="IPR004378">
    <property type="entry name" value="F420H2_quin_Rdtase"/>
</dbReference>
<evidence type="ECO:0000256" key="1">
    <source>
        <dbReference type="ARBA" id="ARBA00008710"/>
    </source>
</evidence>
<dbReference type="EMBL" id="VUJW01000008">
    <property type="protein sequence ID" value="KAA1426436.1"/>
    <property type="molecule type" value="Genomic_DNA"/>
</dbReference>